<evidence type="ECO:0000313" key="17">
    <source>
        <dbReference type="Proteomes" id="UP000594454"/>
    </source>
</evidence>
<dbReference type="GO" id="GO:0035259">
    <property type="term" value="F:nuclear glucocorticoid receptor binding"/>
    <property type="evidence" value="ECO:0007669"/>
    <property type="project" value="TreeGrafter"/>
</dbReference>
<evidence type="ECO:0000313" key="16">
    <source>
        <dbReference type="EMBL" id="CAD7078962.1"/>
    </source>
</evidence>
<dbReference type="OMA" id="KMIFCNG"/>
<dbReference type="PROSITE" id="PS51030">
    <property type="entry name" value="NUCLEAR_REC_DBD_2"/>
    <property type="match status" value="1"/>
</dbReference>
<evidence type="ECO:0000259" key="15">
    <source>
        <dbReference type="PROSITE" id="PS51843"/>
    </source>
</evidence>
<feature type="domain" description="Nuclear receptor" evidence="14">
    <location>
        <begin position="522"/>
        <end position="597"/>
    </location>
</feature>
<dbReference type="FunFam" id="1.10.565.10:FF:000008">
    <property type="entry name" value="Nuclear receptor subfamily 4 group A member 1"/>
    <property type="match status" value="1"/>
</dbReference>
<dbReference type="Gene3D" id="1.10.565.10">
    <property type="entry name" value="Retinoid X Receptor"/>
    <property type="match status" value="1"/>
</dbReference>
<dbReference type="PROSITE" id="PS51843">
    <property type="entry name" value="NR_LBD"/>
    <property type="match status" value="1"/>
</dbReference>
<keyword evidence="2" id="KW-0479">Metal-binding</keyword>
<keyword evidence="9" id="KW-0539">Nucleus</keyword>
<keyword evidence="7" id="KW-0804">Transcription</keyword>
<name>A0A7R8UDV4_HERIL</name>
<dbReference type="AlphaFoldDB" id="A0A7R8UDV4"/>
<evidence type="ECO:0000256" key="4">
    <source>
        <dbReference type="ARBA" id="ARBA00022833"/>
    </source>
</evidence>
<organism evidence="16 17">
    <name type="scientific">Hermetia illucens</name>
    <name type="common">Black soldier fly</name>
    <dbReference type="NCBI Taxonomy" id="343691"/>
    <lineage>
        <taxon>Eukaryota</taxon>
        <taxon>Metazoa</taxon>
        <taxon>Ecdysozoa</taxon>
        <taxon>Arthropoda</taxon>
        <taxon>Hexapoda</taxon>
        <taxon>Insecta</taxon>
        <taxon>Pterygota</taxon>
        <taxon>Neoptera</taxon>
        <taxon>Endopterygota</taxon>
        <taxon>Diptera</taxon>
        <taxon>Brachycera</taxon>
        <taxon>Stratiomyomorpha</taxon>
        <taxon>Stratiomyidae</taxon>
        <taxon>Hermetiinae</taxon>
        <taxon>Hermetia</taxon>
    </lineage>
</organism>
<dbReference type="GO" id="GO:0005667">
    <property type="term" value="C:transcription regulator complex"/>
    <property type="evidence" value="ECO:0007669"/>
    <property type="project" value="TreeGrafter"/>
</dbReference>
<feature type="region of interest" description="Disordered" evidence="13">
    <location>
        <begin position="216"/>
        <end position="247"/>
    </location>
</feature>
<feature type="region of interest" description="Disordered" evidence="13">
    <location>
        <begin position="268"/>
        <end position="290"/>
    </location>
</feature>
<accession>A0A7R8UDV4</accession>
<dbReference type="PRINTS" id="PR00398">
    <property type="entry name" value="STRDHORMONER"/>
</dbReference>
<dbReference type="FunCoup" id="A0A7R8UDV4">
    <property type="interactions" value="9"/>
</dbReference>
<keyword evidence="17" id="KW-1185">Reference proteome</keyword>
<dbReference type="PRINTS" id="PR01284">
    <property type="entry name" value="NUCLEARECPTR"/>
</dbReference>
<evidence type="ECO:0000256" key="3">
    <source>
        <dbReference type="ARBA" id="ARBA00022771"/>
    </source>
</evidence>
<evidence type="ECO:0000259" key="14">
    <source>
        <dbReference type="PROSITE" id="PS51030"/>
    </source>
</evidence>
<comment type="subunit">
    <text evidence="10">Forms a heterodimer with USP.</text>
</comment>
<dbReference type="PANTHER" id="PTHR24085:SF4">
    <property type="entry name" value="NUCLEAR HORMONE RECEPTOR HR38-RELATED"/>
    <property type="match status" value="1"/>
</dbReference>
<feature type="compositionally biased region" description="Polar residues" evidence="13">
    <location>
        <begin position="101"/>
        <end position="124"/>
    </location>
</feature>
<evidence type="ECO:0000256" key="8">
    <source>
        <dbReference type="ARBA" id="ARBA00023170"/>
    </source>
</evidence>
<dbReference type="SUPFAM" id="SSF48508">
    <property type="entry name" value="Nuclear receptor ligand-binding domain"/>
    <property type="match status" value="1"/>
</dbReference>
<dbReference type="InterPro" id="IPR001628">
    <property type="entry name" value="Znf_hrmn_rcpt"/>
</dbReference>
<dbReference type="InterPro" id="IPR035500">
    <property type="entry name" value="NHR-like_dom_sf"/>
</dbReference>
<dbReference type="SMART" id="SM00430">
    <property type="entry name" value="HOLI"/>
    <property type="match status" value="1"/>
</dbReference>
<dbReference type="InParanoid" id="A0A7R8UDV4"/>
<dbReference type="InterPro" id="IPR001723">
    <property type="entry name" value="Nuclear_hrmn_rcpt"/>
</dbReference>
<feature type="region of interest" description="Disordered" evidence="13">
    <location>
        <begin position="101"/>
        <end position="141"/>
    </location>
</feature>
<evidence type="ECO:0000256" key="1">
    <source>
        <dbReference type="ARBA" id="ARBA00004123"/>
    </source>
</evidence>
<keyword evidence="8" id="KW-0675">Receptor</keyword>
<evidence type="ECO:0000256" key="2">
    <source>
        <dbReference type="ARBA" id="ARBA00022723"/>
    </source>
</evidence>
<feature type="compositionally biased region" description="Low complexity" evidence="13">
    <location>
        <begin position="484"/>
        <end position="507"/>
    </location>
</feature>
<sequence length="859" mass="94490">MRNRLASLIVVKQEPISDDFLTGENDENNRGSIGLQTGSYVPYHHHHHYQHHHSNNQPLGSLNHTEDFNNNESSAISVKSDVFEEKKCASLSLNPAFGQQISSEQKESVTPQSQSELEGSTPVGTTATTTTTSFRGPAPSSMLLLQPNTSFSSLSSFDNTTTSQQSQLQLSDDTNEGQQYLEQSFSQLSELFFANEAALADTSLFSTEDSVGLPQPVASTSHGVPSSSKSLIPSTSDSPNPFESSIESGLKTLLPSTSAQPLKDKRLTSIPEHSLTHVPEHDTSPSYFERSSPEEIGLLGLRSSSDPTIALHSLQARQSLEPSDSIRSHPTASGSGAFLSAGSSLPSFQETYSLKYGQLQNIAVKMDEDCFNIATQHSQGGTSYYHGHPAMHQATSYDFHSNPSSSYVSPGTEGYFPYPPQQTMPYGSTSSHERYSLPSFPTISELHVATSQRRASLPLQRSESTSSSESPKPPRMAILKTIPSASSSTSSSPGSLNNNSATAINNNDPLLSRGIHTPQSPSQLCAVCGDTAACQHYGVRTCEGCKGFFKRTVQKGSKYVCLADKACPVDKRRRNRCQFCRFQKCLAVGMVKEVVRTDSLKGRRGRLPSKPKSPQESPPSPPISLITALVRAHVDTTPDLASLDYSHYKEPVPNEPAISEAEKVQQFYNLLTTSVDVIKHFAEKIPGYSDLCPEDQELLFQSASLELFVLRLSYRARSEDTKMTFCNGVVLHKYQCQRSFGDWFNNILEFSKSLHALEIDISAFACLCALTLITERHGLREPKKVEQLQMKIINSLRDHVTYNAEAQKKVHYFSRLLGKLPELRSLSVQGLQRIFYLKLEDLVPAPPLIENMFVASLPF</sequence>
<reference evidence="16 17" key="1">
    <citation type="submission" date="2020-11" db="EMBL/GenBank/DDBJ databases">
        <authorList>
            <person name="Wallbank WR R."/>
            <person name="Pardo Diaz C."/>
            <person name="Kozak K."/>
            <person name="Martin S."/>
            <person name="Jiggins C."/>
            <person name="Moest M."/>
            <person name="Warren A I."/>
            <person name="Generalovic N T."/>
            <person name="Byers J.R.P. K."/>
            <person name="Montejo-Kovacevich G."/>
            <person name="Yen C E."/>
        </authorList>
    </citation>
    <scope>NUCLEOTIDE SEQUENCE [LARGE SCALE GENOMIC DNA]</scope>
</reference>
<proteinExistence type="predicted"/>
<evidence type="ECO:0000256" key="11">
    <source>
        <dbReference type="ARBA" id="ARBA00071265"/>
    </source>
</evidence>
<dbReference type="InterPro" id="IPR000536">
    <property type="entry name" value="Nucl_hrmn_rcpt_lig-bd"/>
</dbReference>
<keyword evidence="3" id="KW-0863">Zinc-finger</keyword>
<evidence type="ECO:0000256" key="9">
    <source>
        <dbReference type="ARBA" id="ARBA00023242"/>
    </source>
</evidence>
<keyword evidence="6" id="KW-0238">DNA-binding</keyword>
<protein>
    <recommendedName>
        <fullName evidence="11">Probable nuclear hormone receptor HR38</fullName>
    </recommendedName>
    <alternativeName>
        <fullName evidence="12">Nuclear receptor subfamily 4 group A member 4</fullName>
    </alternativeName>
</protein>
<dbReference type="GO" id="GO:0071376">
    <property type="term" value="P:cellular response to corticotropin-releasing hormone stimulus"/>
    <property type="evidence" value="ECO:0007669"/>
    <property type="project" value="TreeGrafter"/>
</dbReference>
<feature type="compositionally biased region" description="Basic and acidic residues" evidence="13">
    <location>
        <begin position="274"/>
        <end position="283"/>
    </location>
</feature>
<dbReference type="Pfam" id="PF00105">
    <property type="entry name" value="zf-C4"/>
    <property type="match status" value="1"/>
</dbReference>
<comment type="subcellular location">
    <subcellularLocation>
        <location evidence="1">Nucleus</location>
    </subcellularLocation>
</comment>
<feature type="domain" description="NR LBD" evidence="15">
    <location>
        <begin position="621"/>
        <end position="856"/>
    </location>
</feature>
<dbReference type="PANTHER" id="PTHR24085">
    <property type="entry name" value="NUCLEAR HORMONE RECEPTOR"/>
    <property type="match status" value="1"/>
</dbReference>
<evidence type="ECO:0000256" key="5">
    <source>
        <dbReference type="ARBA" id="ARBA00023015"/>
    </source>
</evidence>
<dbReference type="Gene3D" id="3.30.50.10">
    <property type="entry name" value="Erythroid Transcription Factor GATA-1, subunit A"/>
    <property type="match status" value="1"/>
</dbReference>
<feature type="region of interest" description="Disordered" evidence="13">
    <location>
        <begin position="47"/>
        <end position="68"/>
    </location>
</feature>
<evidence type="ECO:0000256" key="13">
    <source>
        <dbReference type="SAM" id="MobiDB-lite"/>
    </source>
</evidence>
<dbReference type="CDD" id="cd06969">
    <property type="entry name" value="NR_DBD_NGFI-B"/>
    <property type="match status" value="1"/>
</dbReference>
<dbReference type="OrthoDB" id="5952118at2759"/>
<dbReference type="SUPFAM" id="SSF57716">
    <property type="entry name" value="Glucocorticoid receptor-like (DNA-binding domain)"/>
    <property type="match status" value="1"/>
</dbReference>
<dbReference type="CDD" id="cd07072">
    <property type="entry name" value="NR_LBD_DHR38_like"/>
    <property type="match status" value="1"/>
</dbReference>
<keyword evidence="4" id="KW-0862">Zinc</keyword>
<dbReference type="InterPro" id="IPR003070">
    <property type="entry name" value="NR4A1-3"/>
</dbReference>
<evidence type="ECO:0000256" key="12">
    <source>
        <dbReference type="ARBA" id="ARBA00075617"/>
    </source>
</evidence>
<evidence type="ECO:0000256" key="6">
    <source>
        <dbReference type="ARBA" id="ARBA00023125"/>
    </source>
</evidence>
<dbReference type="Pfam" id="PF00104">
    <property type="entry name" value="Hormone_recep"/>
    <property type="match status" value="1"/>
</dbReference>
<dbReference type="FunFam" id="3.30.50.10:FF:000009">
    <property type="entry name" value="nuclear receptor subfamily 4 group A member 2"/>
    <property type="match status" value="1"/>
</dbReference>
<feature type="compositionally biased region" description="Polar residues" evidence="13">
    <location>
        <begin position="55"/>
        <end position="68"/>
    </location>
</feature>
<dbReference type="PROSITE" id="PS00031">
    <property type="entry name" value="NUCLEAR_REC_DBD_1"/>
    <property type="match status" value="1"/>
</dbReference>
<gene>
    <name evidence="16" type="ORF">HERILL_LOCUS2201</name>
</gene>
<dbReference type="GO" id="GO:0008270">
    <property type="term" value="F:zinc ion binding"/>
    <property type="evidence" value="ECO:0007669"/>
    <property type="project" value="UniProtKB-KW"/>
</dbReference>
<dbReference type="PRINTS" id="PR00047">
    <property type="entry name" value="STROIDFINGER"/>
</dbReference>
<feature type="compositionally biased region" description="Low complexity" evidence="13">
    <location>
        <begin position="225"/>
        <end position="239"/>
    </location>
</feature>
<dbReference type="EMBL" id="LR899009">
    <property type="protein sequence ID" value="CAD7078962.1"/>
    <property type="molecule type" value="Genomic_DNA"/>
</dbReference>
<dbReference type="GO" id="GO:0005634">
    <property type="term" value="C:nucleus"/>
    <property type="evidence" value="ECO:0007669"/>
    <property type="project" value="UniProtKB-SubCell"/>
</dbReference>
<dbReference type="Proteomes" id="UP000594454">
    <property type="component" value="Chromosome 1"/>
</dbReference>
<feature type="region of interest" description="Disordered" evidence="13">
    <location>
        <begin position="451"/>
        <end position="515"/>
    </location>
</feature>
<dbReference type="GO" id="GO:0004879">
    <property type="term" value="F:nuclear receptor activity"/>
    <property type="evidence" value="ECO:0007669"/>
    <property type="project" value="InterPro"/>
</dbReference>
<evidence type="ECO:0000256" key="10">
    <source>
        <dbReference type="ARBA" id="ARBA00065130"/>
    </source>
</evidence>
<dbReference type="SMART" id="SM00399">
    <property type="entry name" value="ZnF_C4"/>
    <property type="match status" value="1"/>
</dbReference>
<feature type="region of interest" description="Disordered" evidence="13">
    <location>
        <begin position="599"/>
        <end position="622"/>
    </location>
</feature>
<dbReference type="GO" id="GO:0000978">
    <property type="term" value="F:RNA polymerase II cis-regulatory region sequence-specific DNA binding"/>
    <property type="evidence" value="ECO:0007669"/>
    <property type="project" value="TreeGrafter"/>
</dbReference>
<dbReference type="InterPro" id="IPR013088">
    <property type="entry name" value="Znf_NHR/GATA"/>
</dbReference>
<evidence type="ECO:0000256" key="7">
    <source>
        <dbReference type="ARBA" id="ARBA00023163"/>
    </source>
</evidence>
<keyword evidence="5" id="KW-0805">Transcription regulation</keyword>